<dbReference type="PaxDb" id="4113-PGSC0003DMT400035195"/>
<organism evidence="2 3">
    <name type="scientific">Solanum tuberosum</name>
    <name type="common">Potato</name>
    <dbReference type="NCBI Taxonomy" id="4113"/>
    <lineage>
        <taxon>Eukaryota</taxon>
        <taxon>Viridiplantae</taxon>
        <taxon>Streptophyta</taxon>
        <taxon>Embryophyta</taxon>
        <taxon>Tracheophyta</taxon>
        <taxon>Spermatophyta</taxon>
        <taxon>Magnoliopsida</taxon>
        <taxon>eudicotyledons</taxon>
        <taxon>Gunneridae</taxon>
        <taxon>Pentapetalae</taxon>
        <taxon>asterids</taxon>
        <taxon>lamiids</taxon>
        <taxon>Solanales</taxon>
        <taxon>Solanaceae</taxon>
        <taxon>Solanoideae</taxon>
        <taxon>Solaneae</taxon>
        <taxon>Solanum</taxon>
    </lineage>
</organism>
<dbReference type="eggNOG" id="KOG1075">
    <property type="taxonomic scope" value="Eukaryota"/>
</dbReference>
<dbReference type="PANTHER" id="PTHR33116:SF84">
    <property type="entry name" value="RNA-DIRECTED DNA POLYMERASE"/>
    <property type="match status" value="1"/>
</dbReference>
<evidence type="ECO:0000313" key="2">
    <source>
        <dbReference type="EnsemblPlants" id="PGSC0003DMT400035195"/>
    </source>
</evidence>
<protein>
    <submittedName>
        <fullName evidence="2">Non-LTR retroelement reverse transcriptase</fullName>
    </submittedName>
</protein>
<reference evidence="2" key="2">
    <citation type="submission" date="2015-06" db="UniProtKB">
        <authorList>
            <consortium name="EnsemblPlants"/>
        </authorList>
    </citation>
    <scope>IDENTIFICATION</scope>
    <source>
        <strain evidence="2">DM1-3 516 R44</strain>
    </source>
</reference>
<dbReference type="Proteomes" id="UP000011115">
    <property type="component" value="Unassembled WGS sequence"/>
</dbReference>
<keyword evidence="3" id="KW-1185">Reference proteome</keyword>
<dbReference type="HOGENOM" id="CLU_087758_1_0_1"/>
<dbReference type="STRING" id="4113.M1B1Z3"/>
<proteinExistence type="predicted"/>
<dbReference type="InterPro" id="IPR000477">
    <property type="entry name" value="RT_dom"/>
</dbReference>
<dbReference type="SUPFAM" id="SSF56672">
    <property type="entry name" value="DNA/RNA polymerases"/>
    <property type="match status" value="1"/>
</dbReference>
<dbReference type="EnsemblPlants" id="PGSC0003DMT400035195">
    <property type="protein sequence ID" value="PGSC0003DMT400035195"/>
    <property type="gene ID" value="PGSC0003DMG400013528"/>
</dbReference>
<evidence type="ECO:0000313" key="3">
    <source>
        <dbReference type="Proteomes" id="UP000011115"/>
    </source>
</evidence>
<name>M1B1Z3_SOLTU</name>
<evidence type="ECO:0000259" key="1">
    <source>
        <dbReference type="PROSITE" id="PS50878"/>
    </source>
</evidence>
<dbReference type="PANTHER" id="PTHR33116">
    <property type="entry name" value="REVERSE TRANSCRIPTASE ZINC-BINDING DOMAIN-CONTAINING PROTEIN-RELATED-RELATED"/>
    <property type="match status" value="1"/>
</dbReference>
<dbReference type="Pfam" id="PF00078">
    <property type="entry name" value="RVT_1"/>
    <property type="match status" value="1"/>
</dbReference>
<dbReference type="PROSITE" id="PS50878">
    <property type="entry name" value="RT_POL"/>
    <property type="match status" value="1"/>
</dbReference>
<dbReference type="InterPro" id="IPR043502">
    <property type="entry name" value="DNA/RNA_pol_sf"/>
</dbReference>
<feature type="domain" description="Reverse transcriptase" evidence="1">
    <location>
        <begin position="1"/>
        <end position="161"/>
    </location>
</feature>
<accession>M1B1Z3</accession>
<sequence length="182" mass="20673">MEGYGFPVQFVQQMLTCVKTLKFSVKVNGQSYGFFEGQRGLRQGDPASPLLFVLVMEYLSRTLKTMSMLPDFRFHPMCKGLKLTHLTFVDDLMIFCKANCEFVNRVMEALSHFSNVSGLVANMEKSSIFVAGMKDQVKNDLLLRTGFTLGELPIRYLGLPLSSKKWSKLECQHLVDKITSRI</sequence>
<dbReference type="AlphaFoldDB" id="M1B1Z3"/>
<dbReference type="FunCoup" id="M1B1Z3">
    <property type="interactions" value="2"/>
</dbReference>
<dbReference type="OMA" id="CKANCEF"/>
<dbReference type="Gramene" id="PGSC0003DMT400035195">
    <property type="protein sequence ID" value="PGSC0003DMT400035195"/>
    <property type="gene ID" value="PGSC0003DMG400013528"/>
</dbReference>
<dbReference type="InParanoid" id="M1B1Z3"/>
<reference evidence="3" key="1">
    <citation type="journal article" date="2011" name="Nature">
        <title>Genome sequence and analysis of the tuber crop potato.</title>
        <authorList>
            <consortium name="The Potato Genome Sequencing Consortium"/>
        </authorList>
    </citation>
    <scope>NUCLEOTIDE SEQUENCE [LARGE SCALE GENOMIC DNA]</scope>
    <source>
        <strain evidence="3">cv. DM1-3 516 R44</strain>
    </source>
</reference>